<keyword evidence="1" id="KW-0472">Membrane</keyword>
<feature type="transmembrane region" description="Helical" evidence="1">
    <location>
        <begin position="163"/>
        <end position="182"/>
    </location>
</feature>
<evidence type="ECO:0008006" key="3">
    <source>
        <dbReference type="Google" id="ProtNLM"/>
    </source>
</evidence>
<name>A0A3B0T9U5_9ZZZZ</name>
<organism evidence="2">
    <name type="scientific">hydrothermal vent metagenome</name>
    <dbReference type="NCBI Taxonomy" id="652676"/>
    <lineage>
        <taxon>unclassified sequences</taxon>
        <taxon>metagenomes</taxon>
        <taxon>ecological metagenomes</taxon>
    </lineage>
</organism>
<evidence type="ECO:0000313" key="2">
    <source>
        <dbReference type="EMBL" id="VAW10157.1"/>
    </source>
</evidence>
<sequence>MDYYLLLKFGHIIGFMLLGGGLLAVWVSEFQAYRTVDMKEFADASRYTARFYDSLVIPGAILVGTTGFFLVLELGVGFFEAPWVVAMWGLFVFEFIEGNTITRIQFLRTLRRSRKALEGGNELTEDVRQDARSLPGQIAHFLDLPMVVVIVYCGTLRPESWSVVFSAIGIALVVTAFLVVFVPRLARYTR</sequence>
<accession>A0A3B0T9U5</accession>
<proteinExistence type="predicted"/>
<keyword evidence="1" id="KW-0812">Transmembrane</keyword>
<feature type="transmembrane region" description="Helical" evidence="1">
    <location>
        <begin position="83"/>
        <end position="106"/>
    </location>
</feature>
<protein>
    <recommendedName>
        <fullName evidence="3">DUF2269 family protein</fullName>
    </recommendedName>
</protein>
<feature type="transmembrane region" description="Helical" evidence="1">
    <location>
        <begin position="138"/>
        <end position="157"/>
    </location>
</feature>
<keyword evidence="1" id="KW-1133">Transmembrane helix</keyword>
<dbReference type="Pfam" id="PF10027">
    <property type="entry name" value="DUF2269"/>
    <property type="match status" value="1"/>
</dbReference>
<dbReference type="AlphaFoldDB" id="A0A3B0T9U5"/>
<dbReference type="EMBL" id="UOEM01000005">
    <property type="protein sequence ID" value="VAW10157.1"/>
    <property type="molecule type" value="Genomic_DNA"/>
</dbReference>
<dbReference type="InterPro" id="IPR018729">
    <property type="entry name" value="DUF2269_transmembrane"/>
</dbReference>
<feature type="transmembrane region" description="Helical" evidence="1">
    <location>
        <begin position="51"/>
        <end position="71"/>
    </location>
</feature>
<evidence type="ECO:0000256" key="1">
    <source>
        <dbReference type="SAM" id="Phobius"/>
    </source>
</evidence>
<reference evidence="2" key="1">
    <citation type="submission" date="2018-06" db="EMBL/GenBank/DDBJ databases">
        <authorList>
            <person name="Zhirakovskaya E."/>
        </authorList>
    </citation>
    <scope>NUCLEOTIDE SEQUENCE</scope>
</reference>
<feature type="transmembrane region" description="Helical" evidence="1">
    <location>
        <begin position="12"/>
        <end position="30"/>
    </location>
</feature>
<gene>
    <name evidence="2" type="ORF">MNBD_ALPHA09-1176</name>
</gene>